<reference evidence="3 4" key="1">
    <citation type="submission" date="2015-04" db="EMBL/GenBank/DDBJ databases">
        <title>Lasius niger genome sequencing.</title>
        <authorList>
            <person name="Konorov E.A."/>
            <person name="Nikitin M.A."/>
            <person name="Kirill M.V."/>
            <person name="Chang P."/>
        </authorList>
    </citation>
    <scope>NUCLEOTIDE SEQUENCE [LARGE SCALE GENOMIC DNA]</scope>
    <source>
        <tissue evidence="3">Whole</tissue>
    </source>
</reference>
<dbReference type="EMBL" id="LBMM01009403">
    <property type="protein sequence ID" value="KMQ88163.1"/>
    <property type="molecule type" value="Genomic_DNA"/>
</dbReference>
<dbReference type="PANTHER" id="PTHR47331">
    <property type="entry name" value="PHD-TYPE DOMAIN-CONTAINING PROTEIN"/>
    <property type="match status" value="1"/>
</dbReference>
<organism evidence="3 4">
    <name type="scientific">Lasius niger</name>
    <name type="common">Black garden ant</name>
    <dbReference type="NCBI Taxonomy" id="67767"/>
    <lineage>
        <taxon>Eukaryota</taxon>
        <taxon>Metazoa</taxon>
        <taxon>Ecdysozoa</taxon>
        <taxon>Arthropoda</taxon>
        <taxon>Hexapoda</taxon>
        <taxon>Insecta</taxon>
        <taxon>Pterygota</taxon>
        <taxon>Neoptera</taxon>
        <taxon>Endopterygota</taxon>
        <taxon>Hymenoptera</taxon>
        <taxon>Apocrita</taxon>
        <taxon>Aculeata</taxon>
        <taxon>Formicoidea</taxon>
        <taxon>Formicidae</taxon>
        <taxon>Formicinae</taxon>
        <taxon>Lasius</taxon>
        <taxon>Lasius</taxon>
    </lineage>
</organism>
<feature type="domain" description="Peptidase A2" evidence="2">
    <location>
        <begin position="221"/>
        <end position="258"/>
    </location>
</feature>
<dbReference type="PaxDb" id="67767-A0A0J7KCM8"/>
<dbReference type="InterPro" id="IPR021109">
    <property type="entry name" value="Peptidase_aspartic_dom_sf"/>
</dbReference>
<keyword evidence="4" id="KW-1185">Reference proteome</keyword>
<dbReference type="PROSITE" id="PS50175">
    <property type="entry name" value="ASP_PROT_RETROV"/>
    <property type="match status" value="1"/>
</dbReference>
<evidence type="ECO:0000313" key="4">
    <source>
        <dbReference type="Proteomes" id="UP000036403"/>
    </source>
</evidence>
<gene>
    <name evidence="3" type="ORF">RF55_12395</name>
</gene>
<dbReference type="InterPro" id="IPR001995">
    <property type="entry name" value="Peptidase_A2_cat"/>
</dbReference>
<dbReference type="GO" id="GO:0006508">
    <property type="term" value="P:proteolysis"/>
    <property type="evidence" value="ECO:0007669"/>
    <property type="project" value="InterPro"/>
</dbReference>
<name>A0A0J7KCM8_LASNI</name>
<evidence type="ECO:0000256" key="1">
    <source>
        <dbReference type="ARBA" id="ARBA00022801"/>
    </source>
</evidence>
<dbReference type="Proteomes" id="UP000036403">
    <property type="component" value="Unassembled WGS sequence"/>
</dbReference>
<keyword evidence="1" id="KW-0378">Hydrolase</keyword>
<dbReference type="SUPFAM" id="SSF50630">
    <property type="entry name" value="Acid proteases"/>
    <property type="match status" value="1"/>
</dbReference>
<evidence type="ECO:0000259" key="2">
    <source>
        <dbReference type="PROSITE" id="PS50175"/>
    </source>
</evidence>
<dbReference type="GO" id="GO:0004190">
    <property type="term" value="F:aspartic-type endopeptidase activity"/>
    <property type="evidence" value="ECO:0007669"/>
    <property type="project" value="InterPro"/>
</dbReference>
<dbReference type="STRING" id="67767.A0A0J7KCM8"/>
<dbReference type="OrthoDB" id="7552015at2759"/>
<sequence length="519" mass="57922">MKGETAEELSRVYHAITTAVNAQESIGRPITSHGMDLFNHLVVELFNPRTRLEWETSTSDSVDPPEHEALLNFISKRILTLNAAKPRSISKAVADPSRSAKAHFAKRSDSFQCALCKEKHSIMTCGEFKAKPVNERKSIIENSRLCYNCFGNHPVAKCQSSKNCFTCKSRHHSMLHDTYVTQRPTEVSTLSAMHKAEDRKAILLATARVTVADRYDNPHPIRALIDQGSEVSIVSEDLVQRLRLQRARSAVSIVGIGGAQSVLTHGKVTLNLSSNTTGAKFTTVAFILPRLSLYKGSAKRSNRMWPHIQGLPLADPQFQSDDSIELLLGAEVCSMIFEDGLRKGGPHAPMAQKTKLGWILSGGCGTTSQGHRSSFQCTADNELVELVRRFWEQETEPIALVSLTPEEEKCEEIFVRTHRRTAAGRYVVRLPLSAPPTTLAETRKPAERLLTSMERKCGQDSRFGGLYREFMREYENLQHMELVSASSDIETKFKCYLPHHGVLRESSTTTKLRVVFNGS</sequence>
<proteinExistence type="predicted"/>
<dbReference type="AlphaFoldDB" id="A0A0J7KCM8"/>
<accession>A0A0J7KCM8</accession>
<dbReference type="CDD" id="cd00303">
    <property type="entry name" value="retropepsin_like"/>
    <property type="match status" value="1"/>
</dbReference>
<dbReference type="Gene3D" id="2.40.70.10">
    <property type="entry name" value="Acid Proteases"/>
    <property type="match status" value="1"/>
</dbReference>
<dbReference type="PANTHER" id="PTHR47331:SF5">
    <property type="entry name" value="RIBONUCLEASE H"/>
    <property type="match status" value="1"/>
</dbReference>
<comment type="caution">
    <text evidence="3">The sequence shown here is derived from an EMBL/GenBank/DDBJ whole genome shotgun (WGS) entry which is preliminary data.</text>
</comment>
<evidence type="ECO:0000313" key="3">
    <source>
        <dbReference type="EMBL" id="KMQ88163.1"/>
    </source>
</evidence>
<protein>
    <recommendedName>
        <fullName evidence="2">Peptidase A2 domain-containing protein</fullName>
    </recommendedName>
</protein>